<organism evidence="2 3">
    <name type="scientific">Oculimacula yallundae</name>
    <dbReference type="NCBI Taxonomy" id="86028"/>
    <lineage>
        <taxon>Eukaryota</taxon>
        <taxon>Fungi</taxon>
        <taxon>Dikarya</taxon>
        <taxon>Ascomycota</taxon>
        <taxon>Pezizomycotina</taxon>
        <taxon>Leotiomycetes</taxon>
        <taxon>Helotiales</taxon>
        <taxon>Ploettnerulaceae</taxon>
        <taxon>Oculimacula</taxon>
    </lineage>
</organism>
<keyword evidence="3" id="KW-1185">Reference proteome</keyword>
<evidence type="ECO:0000313" key="3">
    <source>
        <dbReference type="Proteomes" id="UP001595075"/>
    </source>
</evidence>
<proteinExistence type="predicted"/>
<protein>
    <submittedName>
        <fullName evidence="2">Uncharacterized protein</fullName>
    </submittedName>
</protein>
<sequence length="579" mass="65471">MHHFKRVHGDYTLDDPLNPDLATHQYDHEESELYGLSATAPKRRRIVESSPQQEELPAKDIFQSCQKISLNENSTRGNMHAMAVEGPRKSMTATPVATGQHQPLPSMRTLLGILRPFFTDSTGFITWNTAEQKFVDARGVAIELVETSTVENQITKILNVMTLMGPQPTSANLFKVVPRNLYTQVLSRKYMDERDDRRWIGQWSRKHLTTKFVKDNTFYAAKRLGSHNLWPLADASFELRRELWKLYFCDDIVELVVGGWDPGTVDFPTILSSPADYLPRQWVWHVFQILLELRWKHNLKDGGKNLRSADTWSSASAQLVPVIAEYLQGPARKCLTRETWDDVVENFHLDVLETWGREPLEFMTINFLPGFGNPRRSSNSAVASLKRVAIQISKMPSHLLTPLVAQHLRQCPLRNICYIGMQQPFFSSSEDDSEDSGDDHSRGCERITNAAKQTKRQIGQSSKTSPSIEKIIARAKPSSQESATAAGKQKSTRDDVKIGGAKTSREGTEDESAQKNGSTTVVSVEHQIVEIENLGSESSFKDPSRPQDCLIPGAWDDKWQPEQTSFSEVSRAPFKWWTG</sequence>
<name>A0ABR4BSC0_9HELO</name>
<gene>
    <name evidence="2" type="ORF">VTL71DRAFT_9195</name>
</gene>
<accession>A0ABR4BSC0</accession>
<dbReference type="EMBL" id="JAZHXI010000021">
    <property type="protein sequence ID" value="KAL2060554.1"/>
    <property type="molecule type" value="Genomic_DNA"/>
</dbReference>
<feature type="compositionally biased region" description="Basic and acidic residues" evidence="1">
    <location>
        <begin position="491"/>
        <end position="507"/>
    </location>
</feature>
<feature type="region of interest" description="Disordered" evidence="1">
    <location>
        <begin position="449"/>
        <end position="468"/>
    </location>
</feature>
<comment type="caution">
    <text evidence="2">The sequence shown here is derived from an EMBL/GenBank/DDBJ whole genome shotgun (WGS) entry which is preliminary data.</text>
</comment>
<feature type="region of interest" description="Disordered" evidence="1">
    <location>
        <begin position="473"/>
        <end position="520"/>
    </location>
</feature>
<evidence type="ECO:0000313" key="2">
    <source>
        <dbReference type="EMBL" id="KAL2060554.1"/>
    </source>
</evidence>
<feature type="compositionally biased region" description="Polar residues" evidence="1">
    <location>
        <begin position="450"/>
        <end position="467"/>
    </location>
</feature>
<dbReference type="Proteomes" id="UP001595075">
    <property type="component" value="Unassembled WGS sequence"/>
</dbReference>
<reference evidence="2 3" key="1">
    <citation type="journal article" date="2024" name="Commun. Biol.">
        <title>Comparative genomic analysis of thermophilic fungi reveals convergent evolutionary adaptations and gene losses.</title>
        <authorList>
            <person name="Steindorff A.S."/>
            <person name="Aguilar-Pontes M.V."/>
            <person name="Robinson A.J."/>
            <person name="Andreopoulos B."/>
            <person name="LaButti K."/>
            <person name="Kuo A."/>
            <person name="Mondo S."/>
            <person name="Riley R."/>
            <person name="Otillar R."/>
            <person name="Haridas S."/>
            <person name="Lipzen A."/>
            <person name="Grimwood J."/>
            <person name="Schmutz J."/>
            <person name="Clum A."/>
            <person name="Reid I.D."/>
            <person name="Moisan M.C."/>
            <person name="Butler G."/>
            <person name="Nguyen T.T.M."/>
            <person name="Dewar K."/>
            <person name="Conant G."/>
            <person name="Drula E."/>
            <person name="Henrissat B."/>
            <person name="Hansel C."/>
            <person name="Singer S."/>
            <person name="Hutchinson M.I."/>
            <person name="de Vries R.P."/>
            <person name="Natvig D.O."/>
            <person name="Powell A.J."/>
            <person name="Tsang A."/>
            <person name="Grigoriev I.V."/>
        </authorList>
    </citation>
    <scope>NUCLEOTIDE SEQUENCE [LARGE SCALE GENOMIC DNA]</scope>
    <source>
        <strain evidence="2 3">CBS 494.80</strain>
    </source>
</reference>
<evidence type="ECO:0000256" key="1">
    <source>
        <dbReference type="SAM" id="MobiDB-lite"/>
    </source>
</evidence>
<feature type="region of interest" description="Disordered" evidence="1">
    <location>
        <begin position="1"/>
        <end position="22"/>
    </location>
</feature>